<accession>A0ABR0VCV7</accession>
<evidence type="ECO:0000313" key="2">
    <source>
        <dbReference type="EMBL" id="KAK6132936.1"/>
    </source>
</evidence>
<comment type="caution">
    <text evidence="2">The sequence shown here is derived from an EMBL/GenBank/DDBJ whole genome shotgun (WGS) entry which is preliminary data.</text>
</comment>
<reference evidence="2 3" key="1">
    <citation type="journal article" date="2021" name="Comput. Struct. Biotechnol. J.">
        <title>De novo genome assembly of the potent medicinal plant Rehmannia glutinosa using nanopore technology.</title>
        <authorList>
            <person name="Ma L."/>
            <person name="Dong C."/>
            <person name="Song C."/>
            <person name="Wang X."/>
            <person name="Zheng X."/>
            <person name="Niu Y."/>
            <person name="Chen S."/>
            <person name="Feng W."/>
        </authorList>
    </citation>
    <scope>NUCLEOTIDE SEQUENCE [LARGE SCALE GENOMIC DNA]</scope>
    <source>
        <strain evidence="2">DH-2019</strain>
    </source>
</reference>
<evidence type="ECO:0000256" key="1">
    <source>
        <dbReference type="SAM" id="MobiDB-lite"/>
    </source>
</evidence>
<feature type="region of interest" description="Disordered" evidence="1">
    <location>
        <begin position="26"/>
        <end position="115"/>
    </location>
</feature>
<name>A0ABR0VCV7_REHGL</name>
<evidence type="ECO:0000313" key="3">
    <source>
        <dbReference type="Proteomes" id="UP001318860"/>
    </source>
</evidence>
<proteinExistence type="predicted"/>
<protein>
    <submittedName>
        <fullName evidence="2">Uncharacterized protein</fullName>
    </submittedName>
</protein>
<dbReference type="EMBL" id="JABTTQ020001233">
    <property type="protein sequence ID" value="KAK6132936.1"/>
    <property type="molecule type" value="Genomic_DNA"/>
</dbReference>
<sequence length="214" mass="23650">MVRHRLRRRAFSLAKSLHLLRASKIHGRGWSPSSPPWPPTSCPTSAPEYTTGPSTTTAAPEPRLRAPDRGLPGPPRAAVGDHQAPPRQQPLPDGGHRRRLRFSGEPFLRRPRRAGVRRRLRRPRYFQPAVPCVGPHAEGEAPAGGGGAPGRRNPPRAAAARGAPPPSVQQQLLHRERVVERVLDRSGFFSGWKWCWIGFRVQAPVVDPEPRLDG</sequence>
<keyword evidence="3" id="KW-1185">Reference proteome</keyword>
<dbReference type="Proteomes" id="UP001318860">
    <property type="component" value="Unassembled WGS sequence"/>
</dbReference>
<gene>
    <name evidence="2" type="ORF">DH2020_033320</name>
</gene>
<organism evidence="2 3">
    <name type="scientific">Rehmannia glutinosa</name>
    <name type="common">Chinese foxglove</name>
    <dbReference type="NCBI Taxonomy" id="99300"/>
    <lineage>
        <taxon>Eukaryota</taxon>
        <taxon>Viridiplantae</taxon>
        <taxon>Streptophyta</taxon>
        <taxon>Embryophyta</taxon>
        <taxon>Tracheophyta</taxon>
        <taxon>Spermatophyta</taxon>
        <taxon>Magnoliopsida</taxon>
        <taxon>eudicotyledons</taxon>
        <taxon>Gunneridae</taxon>
        <taxon>Pentapetalae</taxon>
        <taxon>asterids</taxon>
        <taxon>lamiids</taxon>
        <taxon>Lamiales</taxon>
        <taxon>Orobanchaceae</taxon>
        <taxon>Rehmannieae</taxon>
        <taxon>Rehmannia</taxon>
    </lineage>
</organism>
<feature type="region of interest" description="Disordered" evidence="1">
    <location>
        <begin position="131"/>
        <end position="171"/>
    </location>
</feature>